<dbReference type="Proteomes" id="UP000008983">
    <property type="component" value="Unassembled WGS sequence"/>
</dbReference>
<dbReference type="SMART" id="SM00248">
    <property type="entry name" value="ANK"/>
    <property type="match status" value="3"/>
</dbReference>
<dbReference type="PROSITE" id="PS50297">
    <property type="entry name" value="ANK_REP_REGION"/>
    <property type="match status" value="1"/>
</dbReference>
<dbReference type="RefSeq" id="XP_004024276.1">
    <property type="nucleotide sequence ID" value="XM_004024227.1"/>
</dbReference>
<keyword evidence="1" id="KW-0677">Repeat</keyword>
<keyword evidence="2 3" id="KW-0040">ANK repeat</keyword>
<dbReference type="Pfam" id="PF12796">
    <property type="entry name" value="Ank_2"/>
    <property type="match status" value="1"/>
</dbReference>
<evidence type="ECO:0008006" key="6">
    <source>
        <dbReference type="Google" id="ProtNLM"/>
    </source>
</evidence>
<evidence type="ECO:0000313" key="4">
    <source>
        <dbReference type="EMBL" id="EGR27392.1"/>
    </source>
</evidence>
<dbReference type="PROSITE" id="PS50088">
    <property type="entry name" value="ANK_REPEAT"/>
    <property type="match status" value="1"/>
</dbReference>
<dbReference type="eggNOG" id="KOG4177">
    <property type="taxonomic scope" value="Eukaryota"/>
</dbReference>
<evidence type="ECO:0000256" key="1">
    <source>
        <dbReference type="ARBA" id="ARBA00022737"/>
    </source>
</evidence>
<dbReference type="InterPro" id="IPR036770">
    <property type="entry name" value="Ankyrin_rpt-contain_sf"/>
</dbReference>
<sequence>EQSVAQLINELYTKFPNYDINTFVNPYLKLTLLHINAQYGRSNIIQGLLEQNPIIDIRDINQRTPLHYAAMSGNIECLKSLIKKGANINAQTSVFYLYLFQFQYINKKGNETPLMKAAQFNQQNTLFYLLQNKADTSIKNFLQQSVSDILRIQNPNLYQITKQNFPQQIN</sequence>
<dbReference type="Gene3D" id="1.25.40.20">
    <property type="entry name" value="Ankyrin repeat-containing domain"/>
    <property type="match status" value="1"/>
</dbReference>
<dbReference type="OrthoDB" id="283141at2759"/>
<dbReference type="PANTHER" id="PTHR24198">
    <property type="entry name" value="ANKYRIN REPEAT AND PROTEIN KINASE DOMAIN-CONTAINING PROTEIN"/>
    <property type="match status" value="1"/>
</dbReference>
<protein>
    <recommendedName>
        <fullName evidence="6">Ankyrin repeat protein</fullName>
    </recommendedName>
</protein>
<organism evidence="4 5">
    <name type="scientific">Ichthyophthirius multifiliis</name>
    <name type="common">White spot disease agent</name>
    <name type="synonym">Ich</name>
    <dbReference type="NCBI Taxonomy" id="5932"/>
    <lineage>
        <taxon>Eukaryota</taxon>
        <taxon>Sar</taxon>
        <taxon>Alveolata</taxon>
        <taxon>Ciliophora</taxon>
        <taxon>Intramacronucleata</taxon>
        <taxon>Oligohymenophorea</taxon>
        <taxon>Hymenostomatida</taxon>
        <taxon>Ophryoglenina</taxon>
        <taxon>Ichthyophthirius</taxon>
    </lineage>
</organism>
<gene>
    <name evidence="4" type="ORF">IMG5_196620</name>
</gene>
<evidence type="ECO:0000313" key="5">
    <source>
        <dbReference type="Proteomes" id="UP000008983"/>
    </source>
</evidence>
<dbReference type="SUPFAM" id="SSF48403">
    <property type="entry name" value="Ankyrin repeat"/>
    <property type="match status" value="1"/>
</dbReference>
<name>G0R568_ICHMU</name>
<keyword evidence="5" id="KW-1185">Reference proteome</keyword>
<dbReference type="AlphaFoldDB" id="G0R568"/>
<reference evidence="4 5" key="1">
    <citation type="submission" date="2011-07" db="EMBL/GenBank/DDBJ databases">
        <authorList>
            <person name="Coyne R."/>
            <person name="Brami D."/>
            <person name="Johnson J."/>
            <person name="Hostetler J."/>
            <person name="Hannick L."/>
            <person name="Clark T."/>
            <person name="Cassidy-Hanley D."/>
            <person name="Inman J."/>
        </authorList>
    </citation>
    <scope>NUCLEOTIDE SEQUENCE [LARGE SCALE GENOMIC DNA]</scope>
    <source>
        <strain evidence="4 5">G5</strain>
    </source>
</reference>
<proteinExistence type="predicted"/>
<dbReference type="InParanoid" id="G0R568"/>
<evidence type="ECO:0000256" key="3">
    <source>
        <dbReference type="PROSITE-ProRule" id="PRU00023"/>
    </source>
</evidence>
<dbReference type="OMA" id="NFPNYDI"/>
<dbReference type="InterPro" id="IPR002110">
    <property type="entry name" value="Ankyrin_rpt"/>
</dbReference>
<dbReference type="EMBL" id="GL984361">
    <property type="protein sequence ID" value="EGR27392.1"/>
    <property type="molecule type" value="Genomic_DNA"/>
</dbReference>
<accession>G0R568</accession>
<feature type="non-terminal residue" evidence="4">
    <location>
        <position position="1"/>
    </location>
</feature>
<dbReference type="STRING" id="857967.G0R568"/>
<feature type="repeat" description="ANK" evidence="3">
    <location>
        <begin position="61"/>
        <end position="93"/>
    </location>
</feature>
<dbReference type="GeneID" id="14903442"/>
<dbReference type="PANTHER" id="PTHR24198:SF165">
    <property type="entry name" value="ANKYRIN REPEAT-CONTAINING PROTEIN-RELATED"/>
    <property type="match status" value="1"/>
</dbReference>
<dbReference type="Pfam" id="PF00023">
    <property type="entry name" value="Ank"/>
    <property type="match status" value="1"/>
</dbReference>
<evidence type="ECO:0000256" key="2">
    <source>
        <dbReference type="ARBA" id="ARBA00023043"/>
    </source>
</evidence>